<keyword evidence="2" id="KW-0805">Transcription regulation</keyword>
<dbReference type="SUPFAM" id="SSF48498">
    <property type="entry name" value="Tetracyclin repressor-like, C-terminal domain"/>
    <property type="match status" value="1"/>
</dbReference>
<organism evidence="7 8">
    <name type="scientific">Naumannella cuiyingiana</name>
    <dbReference type="NCBI Taxonomy" id="1347891"/>
    <lineage>
        <taxon>Bacteria</taxon>
        <taxon>Bacillati</taxon>
        <taxon>Actinomycetota</taxon>
        <taxon>Actinomycetes</taxon>
        <taxon>Propionibacteriales</taxon>
        <taxon>Propionibacteriaceae</taxon>
        <taxon>Naumannella</taxon>
    </lineage>
</organism>
<proteinExistence type="predicted"/>
<evidence type="ECO:0000256" key="1">
    <source>
        <dbReference type="ARBA" id="ARBA00022491"/>
    </source>
</evidence>
<evidence type="ECO:0000256" key="3">
    <source>
        <dbReference type="ARBA" id="ARBA00023125"/>
    </source>
</evidence>
<keyword evidence="1" id="KW-0678">Repressor</keyword>
<dbReference type="AlphaFoldDB" id="A0A7Z0ILE2"/>
<evidence type="ECO:0000256" key="5">
    <source>
        <dbReference type="PROSITE-ProRule" id="PRU00335"/>
    </source>
</evidence>
<dbReference type="EMBL" id="JACBZS010000001">
    <property type="protein sequence ID" value="NYI71540.1"/>
    <property type="molecule type" value="Genomic_DNA"/>
</dbReference>
<dbReference type="Proteomes" id="UP000527616">
    <property type="component" value="Unassembled WGS sequence"/>
</dbReference>
<keyword evidence="4" id="KW-0804">Transcription</keyword>
<dbReference type="GO" id="GO:0003677">
    <property type="term" value="F:DNA binding"/>
    <property type="evidence" value="ECO:0007669"/>
    <property type="project" value="UniProtKB-UniRule"/>
</dbReference>
<reference evidence="7 8" key="1">
    <citation type="submission" date="2020-07" db="EMBL/GenBank/DDBJ databases">
        <title>Sequencing the genomes of 1000 actinobacteria strains.</title>
        <authorList>
            <person name="Klenk H.-P."/>
        </authorList>
    </citation>
    <scope>NUCLEOTIDE SEQUENCE [LARGE SCALE GENOMIC DNA]</scope>
    <source>
        <strain evidence="7 8">DSM 103164</strain>
    </source>
</reference>
<gene>
    <name evidence="7" type="ORF">GGQ54_002100</name>
</gene>
<accession>A0A7Z0ILE2</accession>
<dbReference type="SUPFAM" id="SSF46689">
    <property type="entry name" value="Homeodomain-like"/>
    <property type="match status" value="1"/>
</dbReference>
<evidence type="ECO:0000313" key="7">
    <source>
        <dbReference type="EMBL" id="NYI71540.1"/>
    </source>
</evidence>
<keyword evidence="3 5" id="KW-0238">DNA-binding</keyword>
<dbReference type="InterPro" id="IPR001647">
    <property type="entry name" value="HTH_TetR"/>
</dbReference>
<dbReference type="Pfam" id="PF13977">
    <property type="entry name" value="TetR_C_6"/>
    <property type="match status" value="1"/>
</dbReference>
<evidence type="ECO:0000256" key="4">
    <source>
        <dbReference type="ARBA" id="ARBA00023163"/>
    </source>
</evidence>
<dbReference type="InterPro" id="IPR036271">
    <property type="entry name" value="Tet_transcr_reg_TetR-rel_C_sf"/>
</dbReference>
<protein>
    <submittedName>
        <fullName evidence="7">AcrR family transcriptional regulator</fullName>
    </submittedName>
</protein>
<evidence type="ECO:0000259" key="6">
    <source>
        <dbReference type="PROSITE" id="PS50977"/>
    </source>
</evidence>
<dbReference type="InterPro" id="IPR039538">
    <property type="entry name" value="BetI_C"/>
</dbReference>
<name>A0A7Z0ILE2_9ACTN</name>
<dbReference type="RefSeq" id="WP_179445350.1">
    <property type="nucleotide sequence ID" value="NZ_JACBZS010000001.1"/>
</dbReference>
<feature type="DNA-binding region" description="H-T-H motif" evidence="5">
    <location>
        <begin position="31"/>
        <end position="50"/>
    </location>
</feature>
<dbReference type="Gene3D" id="1.10.357.10">
    <property type="entry name" value="Tetracycline Repressor, domain 2"/>
    <property type="match status" value="1"/>
</dbReference>
<keyword evidence="8" id="KW-1185">Reference proteome</keyword>
<dbReference type="PROSITE" id="PS50977">
    <property type="entry name" value="HTH_TETR_2"/>
    <property type="match status" value="1"/>
</dbReference>
<sequence length="196" mass="21230">MPKIVDADERLATIHEAVFRLVERGGVPAASLRNVANEAGLNVGSVRHYVGSHTELLRGAVGRLQERVTARLLRHADGLRADVAATRRGEIAIDMLEELVPLDAERRQEAALWQAFLEHARVHDDIGGLATEMAGGIREFTGRLLAAAGVSATAVPAEALACVLDGLAVATLHDPAAYDRRRVRAILRWQLTRTLT</sequence>
<comment type="caution">
    <text evidence="7">The sequence shown here is derived from an EMBL/GenBank/DDBJ whole genome shotgun (WGS) entry which is preliminary data.</text>
</comment>
<evidence type="ECO:0000313" key="8">
    <source>
        <dbReference type="Proteomes" id="UP000527616"/>
    </source>
</evidence>
<dbReference type="InterPro" id="IPR009057">
    <property type="entry name" value="Homeodomain-like_sf"/>
</dbReference>
<evidence type="ECO:0000256" key="2">
    <source>
        <dbReference type="ARBA" id="ARBA00023015"/>
    </source>
</evidence>
<feature type="domain" description="HTH tetR-type" evidence="6">
    <location>
        <begin position="8"/>
        <end position="68"/>
    </location>
</feature>